<dbReference type="SMART" id="SM00062">
    <property type="entry name" value="PBPb"/>
    <property type="match status" value="1"/>
</dbReference>
<name>A0ABX2EGX5_9BURK</name>
<evidence type="ECO:0000313" key="4">
    <source>
        <dbReference type="EMBL" id="NRF67872.1"/>
    </source>
</evidence>
<keyword evidence="5" id="KW-1185">Reference proteome</keyword>
<comment type="caution">
    <text evidence="4">The sequence shown here is derived from an EMBL/GenBank/DDBJ whole genome shotgun (WGS) entry which is preliminary data.</text>
</comment>
<dbReference type="PANTHER" id="PTHR35936">
    <property type="entry name" value="MEMBRANE-BOUND LYTIC MUREIN TRANSGLYCOSYLASE F"/>
    <property type="match status" value="1"/>
</dbReference>
<evidence type="ECO:0000256" key="1">
    <source>
        <dbReference type="ARBA" id="ARBA00022729"/>
    </source>
</evidence>
<dbReference type="Proteomes" id="UP000737171">
    <property type="component" value="Unassembled WGS sequence"/>
</dbReference>
<feature type="chain" id="PRO_5046129064" evidence="2">
    <location>
        <begin position="27"/>
        <end position="259"/>
    </location>
</feature>
<dbReference type="Gene3D" id="3.40.190.10">
    <property type="entry name" value="Periplasmic binding protein-like II"/>
    <property type="match status" value="2"/>
</dbReference>
<evidence type="ECO:0000313" key="5">
    <source>
        <dbReference type="Proteomes" id="UP000737171"/>
    </source>
</evidence>
<evidence type="ECO:0000256" key="2">
    <source>
        <dbReference type="SAM" id="SignalP"/>
    </source>
</evidence>
<gene>
    <name evidence="4" type="ORF">HLB44_12840</name>
</gene>
<feature type="signal peptide" evidence="2">
    <location>
        <begin position="1"/>
        <end position="26"/>
    </location>
</feature>
<accession>A0ABX2EGX5</accession>
<dbReference type="SUPFAM" id="SSF53850">
    <property type="entry name" value="Periplasmic binding protein-like II"/>
    <property type="match status" value="1"/>
</dbReference>
<dbReference type="RefSeq" id="WP_173123013.1">
    <property type="nucleotide sequence ID" value="NZ_JABRWJ010000004.1"/>
</dbReference>
<reference evidence="4 5" key="1">
    <citation type="submission" date="2020-05" db="EMBL/GenBank/DDBJ databases">
        <title>Aquincola sp. isolate from soil.</title>
        <authorList>
            <person name="Han J."/>
            <person name="Kim D.-U."/>
        </authorList>
    </citation>
    <scope>NUCLEOTIDE SEQUENCE [LARGE SCALE GENOMIC DNA]</scope>
    <source>
        <strain evidence="4 5">S2</strain>
    </source>
</reference>
<evidence type="ECO:0000259" key="3">
    <source>
        <dbReference type="SMART" id="SM00062"/>
    </source>
</evidence>
<dbReference type="PANTHER" id="PTHR35936:SF25">
    <property type="entry name" value="ABC TRANSPORTER SUBSTRATE-BINDING PROTEIN"/>
    <property type="match status" value="1"/>
</dbReference>
<proteinExistence type="predicted"/>
<feature type="domain" description="Solute-binding protein family 3/N-terminal" evidence="3">
    <location>
        <begin position="29"/>
        <end position="256"/>
    </location>
</feature>
<sequence>MNAAVLRRRLLAAALLVSSVAGPAAAQAPLLFVMDPFPPFALVDNGMPGGPMAEMIQAACAVLKRDCTLKQFPWRRALEMVERGEADGIFPLANLPERAQQFQLMPPLIVSGYGIFVPEASPLQQYTKPADLDGYTVGAYGPSAATLVLDSLAASAPGIKTVVEIDNIRVLRMLSGLRYGPRSAALLNHDVGNHLLRSEGIAGVRLAGKVRRIEYCIGLSRSKFGSKEAADFAAVFQRLIEGGQIRAIATKYGVTAPER</sequence>
<dbReference type="InterPro" id="IPR001638">
    <property type="entry name" value="Solute-binding_3/MltF_N"/>
</dbReference>
<keyword evidence="1 2" id="KW-0732">Signal</keyword>
<dbReference type="EMBL" id="JABRWJ010000004">
    <property type="protein sequence ID" value="NRF67872.1"/>
    <property type="molecule type" value="Genomic_DNA"/>
</dbReference>
<protein>
    <submittedName>
        <fullName evidence="4">Transporter substrate-binding domain-containing protein</fullName>
    </submittedName>
</protein>
<organism evidence="4 5">
    <name type="scientific">Pseudaquabacterium terrae</name>
    <dbReference type="NCBI Taxonomy" id="2732868"/>
    <lineage>
        <taxon>Bacteria</taxon>
        <taxon>Pseudomonadati</taxon>
        <taxon>Pseudomonadota</taxon>
        <taxon>Betaproteobacteria</taxon>
        <taxon>Burkholderiales</taxon>
        <taxon>Sphaerotilaceae</taxon>
        <taxon>Pseudaquabacterium</taxon>
    </lineage>
</organism>
<dbReference type="Pfam" id="PF00497">
    <property type="entry name" value="SBP_bac_3"/>
    <property type="match status" value="1"/>
</dbReference>